<dbReference type="Proteomes" id="UP000581206">
    <property type="component" value="Unassembled WGS sequence"/>
</dbReference>
<keyword evidence="6" id="KW-1185">Reference proteome</keyword>
<dbReference type="InterPro" id="IPR051814">
    <property type="entry name" value="NAD(P)H-dep_FMN_reductase"/>
</dbReference>
<dbReference type="EMBL" id="JAAXOX010000001">
    <property type="protein sequence ID" value="NKY21057.1"/>
    <property type="molecule type" value="Genomic_DNA"/>
</dbReference>
<dbReference type="RefSeq" id="WP_168628194.1">
    <property type="nucleotide sequence ID" value="NZ_BONL01000014.1"/>
</dbReference>
<dbReference type="InterPro" id="IPR005025">
    <property type="entry name" value="FMN_Rdtase-like_dom"/>
</dbReference>
<dbReference type="SUPFAM" id="SSF52218">
    <property type="entry name" value="Flavoproteins"/>
    <property type="match status" value="1"/>
</dbReference>
<dbReference type="PANTHER" id="PTHR43408:SF1">
    <property type="entry name" value="FMN REDUCTASE (NADPH)"/>
    <property type="match status" value="1"/>
</dbReference>
<protein>
    <submittedName>
        <fullName evidence="5">NADPH-dependent oxidoreductase</fullName>
    </submittedName>
</protein>
<evidence type="ECO:0000256" key="1">
    <source>
        <dbReference type="ARBA" id="ARBA00022630"/>
    </source>
</evidence>
<evidence type="ECO:0000256" key="3">
    <source>
        <dbReference type="ARBA" id="ARBA00023002"/>
    </source>
</evidence>
<dbReference type="Pfam" id="PF03358">
    <property type="entry name" value="FMN_red"/>
    <property type="match status" value="1"/>
</dbReference>
<evidence type="ECO:0000313" key="6">
    <source>
        <dbReference type="Proteomes" id="UP000581206"/>
    </source>
</evidence>
<keyword evidence="1" id="KW-0285">Flavoprotein</keyword>
<dbReference type="PANTHER" id="PTHR43408">
    <property type="entry name" value="FMN REDUCTASE (NADPH)"/>
    <property type="match status" value="1"/>
</dbReference>
<proteinExistence type="predicted"/>
<reference evidence="5 6" key="1">
    <citation type="submission" date="2020-04" db="EMBL/GenBank/DDBJ databases">
        <title>MicrobeNet Type strains.</title>
        <authorList>
            <person name="Nicholson A.C."/>
        </authorList>
    </citation>
    <scope>NUCLEOTIDE SEQUENCE [LARGE SCALE GENOMIC DNA]</scope>
    <source>
        <strain evidence="5 6">ATCC BAA-788</strain>
    </source>
</reference>
<gene>
    <name evidence="5" type="ORF">HGA03_00065</name>
</gene>
<comment type="caution">
    <text evidence="5">The sequence shown here is derived from an EMBL/GenBank/DDBJ whole genome shotgun (WGS) entry which is preliminary data.</text>
</comment>
<dbReference type="Gene3D" id="3.40.50.360">
    <property type="match status" value="1"/>
</dbReference>
<sequence length="180" mass="18543">MTTLLTGGPRVVALTGNPRTGSRTAAAAETTAAHLARELGWDGAVTALDLAVIGPELLAADHPRADIALRTAADAALLVVATPVHKASFTGLLKSFLDLYGPRGLAGVVAVPLVVPGDPGHSLVGDLHLRPVLVELGAVLPTRSLVVTAGALPDLDDHLDTWWSTEGPALRRAVTVEVTR</sequence>
<keyword evidence="3" id="KW-0560">Oxidoreductase</keyword>
<evidence type="ECO:0000313" key="5">
    <source>
        <dbReference type="EMBL" id="NKY21057.1"/>
    </source>
</evidence>
<organism evidence="5 6">
    <name type="scientific">Cellulomonas denverensis</name>
    <dbReference type="NCBI Taxonomy" id="264297"/>
    <lineage>
        <taxon>Bacteria</taxon>
        <taxon>Bacillati</taxon>
        <taxon>Actinomycetota</taxon>
        <taxon>Actinomycetes</taxon>
        <taxon>Micrococcales</taxon>
        <taxon>Cellulomonadaceae</taxon>
        <taxon>Cellulomonas</taxon>
    </lineage>
</organism>
<evidence type="ECO:0000259" key="4">
    <source>
        <dbReference type="Pfam" id="PF03358"/>
    </source>
</evidence>
<evidence type="ECO:0000256" key="2">
    <source>
        <dbReference type="ARBA" id="ARBA00022643"/>
    </source>
</evidence>
<keyword evidence="2" id="KW-0288">FMN</keyword>
<feature type="domain" description="NADPH-dependent FMN reductase-like" evidence="4">
    <location>
        <begin position="9"/>
        <end position="146"/>
    </location>
</feature>
<dbReference type="GO" id="GO:0016491">
    <property type="term" value="F:oxidoreductase activity"/>
    <property type="evidence" value="ECO:0007669"/>
    <property type="project" value="UniProtKB-KW"/>
</dbReference>
<dbReference type="InterPro" id="IPR029039">
    <property type="entry name" value="Flavoprotein-like_sf"/>
</dbReference>
<name>A0A7X6KRR9_9CELL</name>
<dbReference type="AlphaFoldDB" id="A0A7X6KRR9"/>
<accession>A0A7X6KRR9</accession>